<evidence type="ECO:0000259" key="10">
    <source>
        <dbReference type="PROSITE" id="PS50011"/>
    </source>
</evidence>
<dbReference type="STRING" id="1293597.FC20_GL001064"/>
<dbReference type="PANTHER" id="PTHR24363:SF0">
    <property type="entry name" value="SERINE_THREONINE KINASE LIKE DOMAIN CONTAINING 1"/>
    <property type="match status" value="1"/>
</dbReference>
<feature type="domain" description="Protein kinase" evidence="10">
    <location>
        <begin position="1"/>
        <end position="266"/>
    </location>
</feature>
<dbReference type="Gene3D" id="1.10.510.10">
    <property type="entry name" value="Transferase(Phosphotransferase) domain 1"/>
    <property type="match status" value="1"/>
</dbReference>
<keyword evidence="9" id="KW-0472">Membrane</keyword>
<accession>A0A0R1M602</accession>
<dbReference type="eggNOG" id="COG0515">
    <property type="taxonomic scope" value="Bacteria"/>
</dbReference>
<feature type="transmembrane region" description="Helical" evidence="9">
    <location>
        <begin position="326"/>
        <end position="354"/>
    </location>
</feature>
<comment type="catalytic activity">
    <reaction evidence="8">
        <text>L-seryl-[protein] + ATP = O-phospho-L-seryl-[protein] + ADP + H(+)</text>
        <dbReference type="Rhea" id="RHEA:17989"/>
        <dbReference type="Rhea" id="RHEA-COMP:9863"/>
        <dbReference type="Rhea" id="RHEA-COMP:11604"/>
        <dbReference type="ChEBI" id="CHEBI:15378"/>
        <dbReference type="ChEBI" id="CHEBI:29999"/>
        <dbReference type="ChEBI" id="CHEBI:30616"/>
        <dbReference type="ChEBI" id="CHEBI:83421"/>
        <dbReference type="ChEBI" id="CHEBI:456216"/>
        <dbReference type="EC" id="2.7.11.1"/>
    </reaction>
</comment>
<dbReference type="EMBL" id="AZDU01000032">
    <property type="protein sequence ID" value="KRL00964.1"/>
    <property type="molecule type" value="Genomic_DNA"/>
</dbReference>
<dbReference type="Proteomes" id="UP000051074">
    <property type="component" value="Unassembled WGS sequence"/>
</dbReference>
<evidence type="ECO:0000256" key="5">
    <source>
        <dbReference type="ARBA" id="ARBA00022777"/>
    </source>
</evidence>
<gene>
    <name evidence="11" type="ORF">FC20_GL001064</name>
</gene>
<evidence type="ECO:0000256" key="1">
    <source>
        <dbReference type="ARBA" id="ARBA00012513"/>
    </source>
</evidence>
<evidence type="ECO:0000256" key="2">
    <source>
        <dbReference type="ARBA" id="ARBA00022527"/>
    </source>
</evidence>
<dbReference type="InterPro" id="IPR011009">
    <property type="entry name" value="Kinase-like_dom_sf"/>
</dbReference>
<reference evidence="11 12" key="1">
    <citation type="journal article" date="2015" name="Genome Announc.">
        <title>Expanding the biotechnology potential of lactobacilli through comparative genomics of 213 strains and associated genera.</title>
        <authorList>
            <person name="Sun Z."/>
            <person name="Harris H.M."/>
            <person name="McCann A."/>
            <person name="Guo C."/>
            <person name="Argimon S."/>
            <person name="Zhang W."/>
            <person name="Yang X."/>
            <person name="Jeffery I.B."/>
            <person name="Cooney J.C."/>
            <person name="Kagawa T.F."/>
            <person name="Liu W."/>
            <person name="Song Y."/>
            <person name="Salvetti E."/>
            <person name="Wrobel A."/>
            <person name="Rasinkangas P."/>
            <person name="Parkhill J."/>
            <person name="Rea M.C."/>
            <person name="O'Sullivan O."/>
            <person name="Ritari J."/>
            <person name="Douillard F.P."/>
            <person name="Paul Ross R."/>
            <person name="Yang R."/>
            <person name="Briner A.E."/>
            <person name="Felis G.E."/>
            <person name="de Vos W.M."/>
            <person name="Barrangou R."/>
            <person name="Klaenhammer T.R."/>
            <person name="Caufield P.W."/>
            <person name="Cui Y."/>
            <person name="Zhang H."/>
            <person name="O'Toole P.W."/>
        </authorList>
    </citation>
    <scope>NUCLEOTIDE SEQUENCE [LARGE SCALE GENOMIC DNA]</scope>
    <source>
        <strain evidence="11 12">DSM 19284</strain>
    </source>
</reference>
<name>A0A0R1M602_9LACO</name>
<dbReference type="EC" id="2.7.11.1" evidence="1"/>
<keyword evidence="9" id="KW-0812">Transmembrane</keyword>
<keyword evidence="4" id="KW-0547">Nucleotide-binding</keyword>
<evidence type="ECO:0000256" key="4">
    <source>
        <dbReference type="ARBA" id="ARBA00022741"/>
    </source>
</evidence>
<evidence type="ECO:0000313" key="12">
    <source>
        <dbReference type="Proteomes" id="UP000051074"/>
    </source>
</evidence>
<protein>
    <recommendedName>
        <fullName evidence="1">non-specific serine/threonine protein kinase</fullName>
        <ecNumber evidence="1">2.7.11.1</ecNumber>
    </recommendedName>
</protein>
<keyword evidence="5" id="KW-0418">Kinase</keyword>
<dbReference type="SMART" id="SM00220">
    <property type="entry name" value="S_TKc"/>
    <property type="match status" value="1"/>
</dbReference>
<dbReference type="SUPFAM" id="SSF56112">
    <property type="entry name" value="Protein kinase-like (PK-like)"/>
    <property type="match status" value="1"/>
</dbReference>
<keyword evidence="2" id="KW-0723">Serine/threonine-protein kinase</keyword>
<sequence length="356" mass="40290">MSGKQLVRKVRRQKMDEYRNPVPIKITDDKAIFKVEKMVPVPYIERILPLEYAPLYEQLAQLDIAIPKIVELEKGDQLTVIEEYIDKPRLDDYLKTQQLTSSQIHDLIIQLLDILDVLHRQKPPIIHRDIKPENLFYDGKKLILADFDIARNLSKSASRDTQVLGSVGYAAPEQFGFSQSGPASDLYAVGVLMNVLYTCKLPSVKLYQGPERRIIEKATHINAQERYQSAGNFKTALRKLSHASWRLPGFRSGQVSHMLAGAAGYLIILYSIYNMDVTGTGSIADAFLQKTASFLILILLVFFIFDYRQIKAKCLFHASPSKPLRFWGQVISYFAIATIIFCALASLSVIIASFSK</sequence>
<evidence type="ECO:0000256" key="7">
    <source>
        <dbReference type="ARBA" id="ARBA00047899"/>
    </source>
</evidence>
<feature type="transmembrane region" description="Helical" evidence="9">
    <location>
        <begin position="287"/>
        <end position="305"/>
    </location>
</feature>
<evidence type="ECO:0000256" key="9">
    <source>
        <dbReference type="SAM" id="Phobius"/>
    </source>
</evidence>
<keyword evidence="6" id="KW-0067">ATP-binding</keyword>
<keyword evidence="3" id="KW-0808">Transferase</keyword>
<evidence type="ECO:0000256" key="6">
    <source>
        <dbReference type="ARBA" id="ARBA00022840"/>
    </source>
</evidence>
<dbReference type="GO" id="GO:0005524">
    <property type="term" value="F:ATP binding"/>
    <property type="evidence" value="ECO:0007669"/>
    <property type="project" value="UniProtKB-KW"/>
</dbReference>
<organism evidence="11 12">
    <name type="scientific">Lactobacillus equicursoris DSM 19284 = JCM 14600 = CIP 110162</name>
    <dbReference type="NCBI Taxonomy" id="1293597"/>
    <lineage>
        <taxon>Bacteria</taxon>
        <taxon>Bacillati</taxon>
        <taxon>Bacillota</taxon>
        <taxon>Bacilli</taxon>
        <taxon>Lactobacillales</taxon>
        <taxon>Lactobacillaceae</taxon>
        <taxon>Lactobacillus</taxon>
    </lineage>
</organism>
<keyword evidence="12" id="KW-1185">Reference proteome</keyword>
<dbReference type="PROSITE" id="PS50011">
    <property type="entry name" value="PROTEIN_KINASE_DOM"/>
    <property type="match status" value="1"/>
</dbReference>
<dbReference type="InterPro" id="IPR008271">
    <property type="entry name" value="Ser/Thr_kinase_AS"/>
</dbReference>
<feature type="transmembrane region" description="Helical" evidence="9">
    <location>
        <begin position="255"/>
        <end position="275"/>
    </location>
</feature>
<dbReference type="AlphaFoldDB" id="A0A0R1M602"/>
<proteinExistence type="predicted"/>
<keyword evidence="9" id="KW-1133">Transmembrane helix</keyword>
<dbReference type="PANTHER" id="PTHR24363">
    <property type="entry name" value="SERINE/THREONINE PROTEIN KINASE"/>
    <property type="match status" value="1"/>
</dbReference>
<dbReference type="InterPro" id="IPR000719">
    <property type="entry name" value="Prot_kinase_dom"/>
</dbReference>
<evidence type="ECO:0000256" key="3">
    <source>
        <dbReference type="ARBA" id="ARBA00022679"/>
    </source>
</evidence>
<evidence type="ECO:0000313" key="11">
    <source>
        <dbReference type="EMBL" id="KRL00964.1"/>
    </source>
</evidence>
<dbReference type="PATRIC" id="fig|1293597.4.peg.1140"/>
<evidence type="ECO:0000256" key="8">
    <source>
        <dbReference type="ARBA" id="ARBA00048679"/>
    </source>
</evidence>
<dbReference type="PROSITE" id="PS00108">
    <property type="entry name" value="PROTEIN_KINASE_ST"/>
    <property type="match status" value="1"/>
</dbReference>
<dbReference type="GO" id="GO:0004674">
    <property type="term" value="F:protein serine/threonine kinase activity"/>
    <property type="evidence" value="ECO:0007669"/>
    <property type="project" value="UniProtKB-KW"/>
</dbReference>
<comment type="caution">
    <text evidence="11">The sequence shown here is derived from an EMBL/GenBank/DDBJ whole genome shotgun (WGS) entry which is preliminary data.</text>
</comment>
<dbReference type="Pfam" id="PF00069">
    <property type="entry name" value="Pkinase"/>
    <property type="match status" value="1"/>
</dbReference>
<comment type="catalytic activity">
    <reaction evidence="7">
        <text>L-threonyl-[protein] + ATP = O-phospho-L-threonyl-[protein] + ADP + H(+)</text>
        <dbReference type="Rhea" id="RHEA:46608"/>
        <dbReference type="Rhea" id="RHEA-COMP:11060"/>
        <dbReference type="Rhea" id="RHEA-COMP:11605"/>
        <dbReference type="ChEBI" id="CHEBI:15378"/>
        <dbReference type="ChEBI" id="CHEBI:30013"/>
        <dbReference type="ChEBI" id="CHEBI:30616"/>
        <dbReference type="ChEBI" id="CHEBI:61977"/>
        <dbReference type="ChEBI" id="CHEBI:456216"/>
        <dbReference type="EC" id="2.7.11.1"/>
    </reaction>
</comment>